<accession>A0A409WV39</accession>
<feature type="domain" description="Fungal-type protein kinase" evidence="1">
    <location>
        <begin position="312"/>
        <end position="526"/>
    </location>
</feature>
<dbReference type="PROSITE" id="PS00109">
    <property type="entry name" value="PROTEIN_KINASE_TYR"/>
    <property type="match status" value="1"/>
</dbReference>
<dbReference type="EMBL" id="NHYD01003146">
    <property type="protein sequence ID" value="PPQ82395.1"/>
    <property type="molecule type" value="Genomic_DNA"/>
</dbReference>
<gene>
    <name evidence="2" type="ORF">CVT25_008356</name>
</gene>
<dbReference type="Pfam" id="PF17667">
    <property type="entry name" value="Pkinase_fungal"/>
    <property type="match status" value="1"/>
</dbReference>
<comment type="caution">
    <text evidence="2">The sequence shown here is derived from an EMBL/GenBank/DDBJ whole genome shotgun (WGS) entry which is preliminary data.</text>
</comment>
<evidence type="ECO:0000313" key="3">
    <source>
        <dbReference type="Proteomes" id="UP000283269"/>
    </source>
</evidence>
<dbReference type="InterPro" id="IPR008266">
    <property type="entry name" value="Tyr_kinase_AS"/>
</dbReference>
<name>A0A409WV39_PSICY</name>
<protein>
    <recommendedName>
        <fullName evidence="1">Fungal-type protein kinase domain-containing protein</fullName>
    </recommendedName>
</protein>
<organism evidence="2 3">
    <name type="scientific">Psilocybe cyanescens</name>
    <dbReference type="NCBI Taxonomy" id="93625"/>
    <lineage>
        <taxon>Eukaryota</taxon>
        <taxon>Fungi</taxon>
        <taxon>Dikarya</taxon>
        <taxon>Basidiomycota</taxon>
        <taxon>Agaricomycotina</taxon>
        <taxon>Agaricomycetes</taxon>
        <taxon>Agaricomycetidae</taxon>
        <taxon>Agaricales</taxon>
        <taxon>Agaricineae</taxon>
        <taxon>Strophariaceae</taxon>
        <taxon>Psilocybe</taxon>
    </lineage>
</organism>
<evidence type="ECO:0000313" key="2">
    <source>
        <dbReference type="EMBL" id="PPQ82395.1"/>
    </source>
</evidence>
<dbReference type="InterPro" id="IPR011009">
    <property type="entry name" value="Kinase-like_dom_sf"/>
</dbReference>
<dbReference type="Proteomes" id="UP000283269">
    <property type="component" value="Unassembled WGS sequence"/>
</dbReference>
<dbReference type="InterPro" id="IPR040976">
    <property type="entry name" value="Pkinase_fungal"/>
</dbReference>
<proteinExistence type="predicted"/>
<dbReference type="SUPFAM" id="SSF56112">
    <property type="entry name" value="Protein kinase-like (PK-like)"/>
    <property type="match status" value="1"/>
</dbReference>
<keyword evidence="3" id="KW-1185">Reference proteome</keyword>
<evidence type="ECO:0000259" key="1">
    <source>
        <dbReference type="Pfam" id="PF17667"/>
    </source>
</evidence>
<dbReference type="AlphaFoldDB" id="A0A409WV39"/>
<dbReference type="Gene3D" id="1.10.510.10">
    <property type="entry name" value="Transferase(Phosphotransferase) domain 1"/>
    <property type="match status" value="1"/>
</dbReference>
<dbReference type="GO" id="GO:0004672">
    <property type="term" value="F:protein kinase activity"/>
    <property type="evidence" value="ECO:0007669"/>
    <property type="project" value="InterPro"/>
</dbReference>
<reference evidence="2 3" key="1">
    <citation type="journal article" date="2018" name="Evol. Lett.">
        <title>Horizontal gene cluster transfer increased hallucinogenic mushroom diversity.</title>
        <authorList>
            <person name="Reynolds H.T."/>
            <person name="Vijayakumar V."/>
            <person name="Gluck-Thaler E."/>
            <person name="Korotkin H.B."/>
            <person name="Matheny P.B."/>
            <person name="Slot J.C."/>
        </authorList>
    </citation>
    <scope>NUCLEOTIDE SEQUENCE [LARGE SCALE GENOMIC DNA]</scope>
    <source>
        <strain evidence="2 3">2631</strain>
    </source>
</reference>
<dbReference type="OrthoDB" id="5569250at2759"/>
<dbReference type="STRING" id="93625.A0A409WV39"/>
<sequence>MSRELERFKLDKYLECLNNGNQNTTHFTDISKQWKTPKKNNFVDCANEISEYIFSAKGDPNTVYTGPLVFKSLGDQAQPKHVRNTQCKPKVVAAFRDDWRHNGQVYAWPLIQLTGEITTSEEESTNTQRKSHVATYLHYMILARPDLYVAHGLLVDDSTVTFFAGITGQGIIDIQLDFDNERLPSLLYALIDHIYNPGKFKDNRYEIKFNLQLQECEYTLLLETTVPGETRKCPKFRATYADNPFGTTTYIFAASEPIMINNMPLRIVKDQYCHVTLFSEPEILKHIHEEDETPGVVKLIYDEEWEIPVPSNHRVKRRLGFSQQGDPFMSIRTVRAMLEAAYDILEVTRYLRFKRNVLHRDLSVGNILVNTISDAPDTPLSKGGTKSSQDGHIRELEICFIKHLLGESSNPRQTSTVLIDFNRAERLDIKTDTTHTRIGRTGTPLFIARAVQNRGPFPDLSQNPITVLVGVPEPSLTYQQCHPERTQLFDKIRMGFLLDKDVILTPREWRHELYHDAESIFWIILYWFTLANPEPRNIDQKIDTASWLRFINTSNCMSRNALVFGVAGGLREIPLHSKFSPAFRLLTILAQAVYPGPYYLAEDNLRTRPDFVHEVFQRAILSFIIVNKDEEFMNLEIAPFPRQLEETVFLYQTLPTT</sequence>
<dbReference type="InParanoid" id="A0A409WV39"/>